<sequence>MQRPLTPPQSPKLEEQPTASSTPRRFPENQTSRQTMSNPLTNDSTAPSSETTRHTSMYEETRRFKSKDAIESSMAKDEIKVVVKADPATLTTDQLQTITRITNGEDKSGTGAIQSTVIIDGFMIMLIVAAGTEMYKKSHDFEINGGEKSAIGGGKRDFNFDFTQK</sequence>
<evidence type="ECO:0000313" key="2">
    <source>
        <dbReference type="EMBL" id="KAF5314803.1"/>
    </source>
</evidence>
<reference evidence="2 3" key="1">
    <citation type="journal article" date="2020" name="ISME J.">
        <title>Uncovering the hidden diversity of litter-decomposition mechanisms in mushroom-forming fungi.</title>
        <authorList>
            <person name="Floudas D."/>
            <person name="Bentzer J."/>
            <person name="Ahren D."/>
            <person name="Johansson T."/>
            <person name="Persson P."/>
            <person name="Tunlid A."/>
        </authorList>
    </citation>
    <scope>NUCLEOTIDE SEQUENCE [LARGE SCALE GENOMIC DNA]</scope>
    <source>
        <strain evidence="2 3">CBS 291.85</strain>
    </source>
</reference>
<keyword evidence="3" id="KW-1185">Reference proteome</keyword>
<feature type="region of interest" description="Disordered" evidence="1">
    <location>
        <begin position="1"/>
        <end position="71"/>
    </location>
</feature>
<evidence type="ECO:0000256" key="1">
    <source>
        <dbReference type="SAM" id="MobiDB-lite"/>
    </source>
</evidence>
<feature type="compositionally biased region" description="Basic and acidic residues" evidence="1">
    <location>
        <begin position="51"/>
        <end position="71"/>
    </location>
</feature>
<organism evidence="2 3">
    <name type="scientific">Tetrapyrgos nigripes</name>
    <dbReference type="NCBI Taxonomy" id="182062"/>
    <lineage>
        <taxon>Eukaryota</taxon>
        <taxon>Fungi</taxon>
        <taxon>Dikarya</taxon>
        <taxon>Basidiomycota</taxon>
        <taxon>Agaricomycotina</taxon>
        <taxon>Agaricomycetes</taxon>
        <taxon>Agaricomycetidae</taxon>
        <taxon>Agaricales</taxon>
        <taxon>Marasmiineae</taxon>
        <taxon>Marasmiaceae</taxon>
        <taxon>Tetrapyrgos</taxon>
    </lineage>
</organism>
<dbReference type="Proteomes" id="UP000559256">
    <property type="component" value="Unassembled WGS sequence"/>
</dbReference>
<evidence type="ECO:0000313" key="3">
    <source>
        <dbReference type="Proteomes" id="UP000559256"/>
    </source>
</evidence>
<dbReference type="EMBL" id="JAACJM010000499">
    <property type="protein sequence ID" value="KAF5314803.1"/>
    <property type="molecule type" value="Genomic_DNA"/>
</dbReference>
<feature type="compositionally biased region" description="Polar residues" evidence="1">
    <location>
        <begin position="17"/>
        <end position="50"/>
    </location>
</feature>
<comment type="caution">
    <text evidence="2">The sequence shown here is derived from an EMBL/GenBank/DDBJ whole genome shotgun (WGS) entry which is preliminary data.</text>
</comment>
<gene>
    <name evidence="2" type="ORF">D9758_018981</name>
</gene>
<accession>A0A8H5EWP8</accession>
<feature type="compositionally biased region" description="Pro residues" evidence="1">
    <location>
        <begin position="1"/>
        <end position="10"/>
    </location>
</feature>
<name>A0A8H5EWP8_9AGAR</name>
<protein>
    <submittedName>
        <fullName evidence="2">Uncharacterized protein</fullName>
    </submittedName>
</protein>
<proteinExistence type="predicted"/>
<dbReference type="AlphaFoldDB" id="A0A8H5EWP8"/>